<dbReference type="Proteomes" id="UP000284416">
    <property type="component" value="Unassembled WGS sequence"/>
</dbReference>
<name>A0A417YSU3_9BACI</name>
<keyword evidence="3" id="KW-0813">Transport</keyword>
<dbReference type="GO" id="GO:0009847">
    <property type="term" value="P:spore germination"/>
    <property type="evidence" value="ECO:0007669"/>
    <property type="project" value="InterPro"/>
</dbReference>
<dbReference type="GO" id="GO:0016020">
    <property type="term" value="C:membrane"/>
    <property type="evidence" value="ECO:0007669"/>
    <property type="project" value="UniProtKB-SubCell"/>
</dbReference>
<dbReference type="Gene3D" id="1.20.1740.10">
    <property type="entry name" value="Amino acid/polyamine transporter I"/>
    <property type="match status" value="1"/>
</dbReference>
<dbReference type="AlphaFoldDB" id="A0A417YSU3"/>
<gene>
    <name evidence="9" type="ORF">D1B31_13715</name>
</gene>
<dbReference type="NCBIfam" id="TIGR00912">
    <property type="entry name" value="2A0309"/>
    <property type="match status" value="1"/>
</dbReference>
<dbReference type="InterPro" id="IPR004761">
    <property type="entry name" value="Spore_GerAB"/>
</dbReference>
<feature type="transmembrane region" description="Helical" evidence="8">
    <location>
        <begin position="44"/>
        <end position="63"/>
    </location>
</feature>
<keyword evidence="4" id="KW-0309">Germination</keyword>
<keyword evidence="10" id="KW-1185">Reference proteome</keyword>
<evidence type="ECO:0000256" key="7">
    <source>
        <dbReference type="ARBA" id="ARBA00023136"/>
    </source>
</evidence>
<dbReference type="Pfam" id="PF03845">
    <property type="entry name" value="Spore_permease"/>
    <property type="match status" value="1"/>
</dbReference>
<evidence type="ECO:0000256" key="1">
    <source>
        <dbReference type="ARBA" id="ARBA00004141"/>
    </source>
</evidence>
<evidence type="ECO:0000313" key="9">
    <source>
        <dbReference type="EMBL" id="RHW39016.1"/>
    </source>
</evidence>
<feature type="transmembrane region" description="Helical" evidence="8">
    <location>
        <begin position="333"/>
        <end position="356"/>
    </location>
</feature>
<evidence type="ECO:0000256" key="2">
    <source>
        <dbReference type="ARBA" id="ARBA00007998"/>
    </source>
</evidence>
<comment type="subcellular location">
    <subcellularLocation>
        <location evidence="1">Membrane</location>
        <topology evidence="1">Multi-pass membrane protein</topology>
    </subcellularLocation>
</comment>
<feature type="transmembrane region" description="Helical" evidence="8">
    <location>
        <begin position="12"/>
        <end position="32"/>
    </location>
</feature>
<feature type="transmembrane region" description="Helical" evidence="8">
    <location>
        <begin position="303"/>
        <end position="321"/>
    </location>
</feature>
<dbReference type="PANTHER" id="PTHR34975">
    <property type="entry name" value="SPORE GERMINATION PROTEIN A2"/>
    <property type="match status" value="1"/>
</dbReference>
<comment type="similarity">
    <text evidence="2">Belongs to the amino acid-polyamine-organocation (APC) superfamily. Spore germination protein (SGP) (TC 2.A.3.9) family.</text>
</comment>
<accession>A0A417YSU3</accession>
<feature type="transmembrane region" description="Helical" evidence="8">
    <location>
        <begin position="221"/>
        <end position="241"/>
    </location>
</feature>
<keyword evidence="7 8" id="KW-0472">Membrane</keyword>
<dbReference type="OrthoDB" id="2380240at2"/>
<organism evidence="9 10">
    <name type="scientific">Neobacillus notoginsengisoli</name>
    <dbReference type="NCBI Taxonomy" id="1578198"/>
    <lineage>
        <taxon>Bacteria</taxon>
        <taxon>Bacillati</taxon>
        <taxon>Bacillota</taxon>
        <taxon>Bacilli</taxon>
        <taxon>Bacillales</taxon>
        <taxon>Bacillaceae</taxon>
        <taxon>Neobacillus</taxon>
    </lineage>
</organism>
<evidence type="ECO:0000256" key="8">
    <source>
        <dbReference type="SAM" id="Phobius"/>
    </source>
</evidence>
<evidence type="ECO:0000256" key="3">
    <source>
        <dbReference type="ARBA" id="ARBA00022448"/>
    </source>
</evidence>
<feature type="transmembrane region" description="Helical" evidence="8">
    <location>
        <begin position="115"/>
        <end position="137"/>
    </location>
</feature>
<evidence type="ECO:0000256" key="5">
    <source>
        <dbReference type="ARBA" id="ARBA00022692"/>
    </source>
</evidence>
<proteinExistence type="inferred from homology"/>
<feature type="transmembrane region" description="Helical" evidence="8">
    <location>
        <begin position="270"/>
        <end position="291"/>
    </location>
</feature>
<feature type="transmembrane region" description="Helical" evidence="8">
    <location>
        <begin position="84"/>
        <end position="109"/>
    </location>
</feature>
<feature type="transmembrane region" description="Helical" evidence="8">
    <location>
        <begin position="144"/>
        <end position="168"/>
    </location>
</feature>
<comment type="caution">
    <text evidence="9">The sequence shown here is derived from an EMBL/GenBank/DDBJ whole genome shotgun (WGS) entry which is preliminary data.</text>
</comment>
<evidence type="ECO:0000313" key="10">
    <source>
        <dbReference type="Proteomes" id="UP000284416"/>
    </source>
</evidence>
<evidence type="ECO:0000256" key="4">
    <source>
        <dbReference type="ARBA" id="ARBA00022544"/>
    </source>
</evidence>
<evidence type="ECO:0000256" key="6">
    <source>
        <dbReference type="ARBA" id="ARBA00022989"/>
    </source>
</evidence>
<dbReference type="RefSeq" id="WP_118921349.1">
    <property type="nucleotide sequence ID" value="NZ_QWEG01000008.1"/>
</dbReference>
<dbReference type="PANTHER" id="PTHR34975:SF2">
    <property type="entry name" value="SPORE GERMINATION PROTEIN A2"/>
    <property type="match status" value="1"/>
</dbReference>
<dbReference type="EMBL" id="QWEG01000008">
    <property type="protein sequence ID" value="RHW39016.1"/>
    <property type="molecule type" value="Genomic_DNA"/>
</dbReference>
<sequence length="365" mass="41411">MSVLVPDKAKVSPFLVFFILHGMQFGVGVLGFQRIIAKHAGYDAWIAALIGGLAIHPLIWMVYKMAGIAGGDIVSIHEYTFGKFLGKLISLPLIVYYASFSIITLRTFIQIVQVWMFPGLNTFWYGLAFLALVIYVIQGGFRTIVGVVFFGVLLTFYLLFVFLYTIPYSDYTDLLPVMDHSFKEIGRAAFHMSLSYAGWDLLLVYYPFIQQPQSSQKWAQGGALFTMVQYVFITVISFGYFSEGQLERTIWATLSMFKIVEMPFVERFEYIGIVTWTLNVLPIVCLGLWAASRILKRTYNVKQKYSVYVLAVLILASLTLLQTREQENLLSDIMGIVGFSFNFGYLPLLFISVLIARKVKGNEKT</sequence>
<keyword evidence="6 8" id="KW-1133">Transmembrane helix</keyword>
<reference evidence="9 10" key="1">
    <citation type="journal article" date="2017" name="Int. J. Syst. Evol. Microbiol.">
        <title>Bacillus notoginsengisoli sp. nov., a novel bacterium isolated from the rhizosphere of Panax notoginseng.</title>
        <authorList>
            <person name="Zhang M.Y."/>
            <person name="Cheng J."/>
            <person name="Cai Y."/>
            <person name="Zhang T.Y."/>
            <person name="Wu Y.Y."/>
            <person name="Manikprabhu D."/>
            <person name="Li W.J."/>
            <person name="Zhang Y.X."/>
        </authorList>
    </citation>
    <scope>NUCLEOTIDE SEQUENCE [LARGE SCALE GENOMIC DNA]</scope>
    <source>
        <strain evidence="9 10">JCM 30743</strain>
    </source>
</reference>
<keyword evidence="5 8" id="KW-0812">Transmembrane</keyword>
<feature type="transmembrane region" description="Helical" evidence="8">
    <location>
        <begin position="188"/>
        <end position="209"/>
    </location>
</feature>
<protein>
    <submittedName>
        <fullName evidence="9">Spore gernimation protein GerB</fullName>
    </submittedName>
</protein>